<organism evidence="8 9">
    <name type="scientific">Steinernema carpocapsae</name>
    <name type="common">Entomopathogenic nematode</name>
    <dbReference type="NCBI Taxonomy" id="34508"/>
    <lineage>
        <taxon>Eukaryota</taxon>
        <taxon>Metazoa</taxon>
        <taxon>Ecdysozoa</taxon>
        <taxon>Nematoda</taxon>
        <taxon>Chromadorea</taxon>
        <taxon>Rhabditida</taxon>
        <taxon>Tylenchina</taxon>
        <taxon>Panagrolaimomorpha</taxon>
        <taxon>Strongyloidoidea</taxon>
        <taxon>Steinernematidae</taxon>
        <taxon>Steinernema</taxon>
    </lineage>
</organism>
<evidence type="ECO:0000256" key="2">
    <source>
        <dbReference type="ARBA" id="ARBA00022692"/>
    </source>
</evidence>
<evidence type="ECO:0000256" key="7">
    <source>
        <dbReference type="SAM" id="Phobius"/>
    </source>
</evidence>
<dbReference type="InterPro" id="IPR000425">
    <property type="entry name" value="MIP"/>
</dbReference>
<keyword evidence="5" id="KW-0813">Transport</keyword>
<feature type="transmembrane region" description="Helical" evidence="7">
    <location>
        <begin position="90"/>
        <end position="109"/>
    </location>
</feature>
<evidence type="ECO:0000256" key="6">
    <source>
        <dbReference type="SAM" id="MobiDB-lite"/>
    </source>
</evidence>
<gene>
    <name evidence="8" type="ORF">L596_002955</name>
</gene>
<evidence type="ECO:0000256" key="3">
    <source>
        <dbReference type="ARBA" id="ARBA00022989"/>
    </source>
</evidence>
<dbReference type="Gene3D" id="1.20.1080.10">
    <property type="entry name" value="Glycerol uptake facilitator protein"/>
    <property type="match status" value="1"/>
</dbReference>
<feature type="transmembrane region" description="Helical" evidence="7">
    <location>
        <begin position="195"/>
        <end position="211"/>
    </location>
</feature>
<protein>
    <recommendedName>
        <fullName evidence="10">Aquaporin</fullName>
    </recommendedName>
</protein>
<evidence type="ECO:0008006" key="10">
    <source>
        <dbReference type="Google" id="ProtNLM"/>
    </source>
</evidence>
<dbReference type="GO" id="GO:0015250">
    <property type="term" value="F:water channel activity"/>
    <property type="evidence" value="ECO:0007669"/>
    <property type="project" value="TreeGrafter"/>
</dbReference>
<feature type="transmembrane region" description="Helical" evidence="7">
    <location>
        <begin position="267"/>
        <end position="289"/>
    </location>
</feature>
<comment type="caution">
    <text evidence="8">The sequence shown here is derived from an EMBL/GenBank/DDBJ whole genome shotgun (WGS) entry which is preliminary data.</text>
</comment>
<dbReference type="STRING" id="34508.A0A4V6I7V6"/>
<dbReference type="Pfam" id="PF00230">
    <property type="entry name" value="MIP"/>
    <property type="match status" value="1"/>
</dbReference>
<keyword evidence="3 7" id="KW-1133">Transmembrane helix</keyword>
<dbReference type="OrthoDB" id="5793070at2759"/>
<feature type="transmembrane region" description="Helical" evidence="7">
    <location>
        <begin position="130"/>
        <end position="152"/>
    </location>
</feature>
<dbReference type="PANTHER" id="PTHR19139:SF284">
    <property type="entry name" value="AQUAPORIN"/>
    <property type="match status" value="1"/>
</dbReference>
<name>A0A4V6I7V6_STECR</name>
<accession>A0A4V6I7V6</accession>
<evidence type="ECO:0000313" key="8">
    <source>
        <dbReference type="EMBL" id="TMS35583.1"/>
    </source>
</evidence>
<evidence type="ECO:0000256" key="5">
    <source>
        <dbReference type="RuleBase" id="RU000477"/>
    </source>
</evidence>
<sequence>MQAQVARLRFGLDRRQIDDSSSPDQESIQQPPDERSDSLPIGGFASSVMAFNLKASSVFEFISIPLAEFFGTLLYTFLSNMLGVANEVTLLSISLFEGLLIYMLSILIGPKSGAHMSPALTLSSFMVGQCRLILAISMMFMQCFGAFFGALFTRAVLSYTSFVDVLHSTRILRSEVKSGSTDDLLFLQSSSAEDFFLTVVLSTVFIMSYIIPMKTSSDGFATASQKLDAVTSFIGYRTLGQSTNIARTLANNVVVSIFAMDDRNWSVFYLFVLADVLASFVAVIFAKVLTINESSRNYNRSN</sequence>
<keyword evidence="2 5" id="KW-0812">Transmembrane</keyword>
<dbReference type="EMBL" id="CM016762">
    <property type="protein sequence ID" value="TMS35583.1"/>
    <property type="molecule type" value="Genomic_DNA"/>
</dbReference>
<evidence type="ECO:0000256" key="1">
    <source>
        <dbReference type="ARBA" id="ARBA00004141"/>
    </source>
</evidence>
<evidence type="ECO:0000313" key="9">
    <source>
        <dbReference type="Proteomes" id="UP000298663"/>
    </source>
</evidence>
<feature type="region of interest" description="Disordered" evidence="6">
    <location>
        <begin position="13"/>
        <end position="38"/>
    </location>
</feature>
<dbReference type="EMBL" id="AZBU02000001">
    <property type="protein sequence ID" value="TMS35583.1"/>
    <property type="molecule type" value="Genomic_DNA"/>
</dbReference>
<dbReference type="AlphaFoldDB" id="A0A4V6I7V6"/>
<comment type="similarity">
    <text evidence="5">Belongs to the MIP/aquaporin (TC 1.A.8) family.</text>
</comment>
<dbReference type="SUPFAM" id="SSF81338">
    <property type="entry name" value="Aquaporin-like"/>
    <property type="match status" value="1"/>
</dbReference>
<dbReference type="PRINTS" id="PR00783">
    <property type="entry name" value="MINTRINSICP"/>
</dbReference>
<dbReference type="Proteomes" id="UP000298663">
    <property type="component" value="Chromosome X"/>
</dbReference>
<proteinExistence type="inferred from homology"/>
<keyword evidence="9" id="KW-1185">Reference proteome</keyword>
<feature type="compositionally biased region" description="Polar residues" evidence="6">
    <location>
        <begin position="19"/>
        <end position="30"/>
    </location>
</feature>
<dbReference type="InterPro" id="IPR034294">
    <property type="entry name" value="Aquaporin_transptr"/>
</dbReference>
<evidence type="ECO:0000256" key="4">
    <source>
        <dbReference type="ARBA" id="ARBA00023136"/>
    </source>
</evidence>
<reference evidence="8 9" key="1">
    <citation type="journal article" date="2015" name="Genome Biol.">
        <title>Comparative genomics of Steinernema reveals deeply conserved gene regulatory networks.</title>
        <authorList>
            <person name="Dillman A.R."/>
            <person name="Macchietto M."/>
            <person name="Porter C.F."/>
            <person name="Rogers A."/>
            <person name="Williams B."/>
            <person name="Antoshechkin I."/>
            <person name="Lee M.M."/>
            <person name="Goodwin Z."/>
            <person name="Lu X."/>
            <person name="Lewis E.E."/>
            <person name="Goodrich-Blair H."/>
            <person name="Stock S.P."/>
            <person name="Adams B.J."/>
            <person name="Sternberg P.W."/>
            <person name="Mortazavi A."/>
        </authorList>
    </citation>
    <scope>NUCLEOTIDE SEQUENCE [LARGE SCALE GENOMIC DNA]</scope>
    <source>
        <strain evidence="8 9">ALL</strain>
    </source>
</reference>
<comment type="subcellular location">
    <subcellularLocation>
        <location evidence="1">Membrane</location>
        <topology evidence="1">Multi-pass membrane protein</topology>
    </subcellularLocation>
</comment>
<dbReference type="InterPro" id="IPR023271">
    <property type="entry name" value="Aquaporin-like"/>
</dbReference>
<reference evidence="8 9" key="2">
    <citation type="journal article" date="2019" name="G3 (Bethesda)">
        <title>Hybrid Assembly of the Genome of the Entomopathogenic Nematode Steinernema carpocapsae Identifies the X-Chromosome.</title>
        <authorList>
            <person name="Serra L."/>
            <person name="Macchietto M."/>
            <person name="Macias-Munoz A."/>
            <person name="McGill C.J."/>
            <person name="Rodriguez I.M."/>
            <person name="Rodriguez B."/>
            <person name="Murad R."/>
            <person name="Mortazavi A."/>
        </authorList>
    </citation>
    <scope>NUCLEOTIDE SEQUENCE [LARGE SCALE GENOMIC DNA]</scope>
    <source>
        <strain evidence="8 9">ALL</strain>
    </source>
</reference>
<dbReference type="GO" id="GO:0005886">
    <property type="term" value="C:plasma membrane"/>
    <property type="evidence" value="ECO:0007669"/>
    <property type="project" value="TreeGrafter"/>
</dbReference>
<keyword evidence="4 7" id="KW-0472">Membrane</keyword>
<dbReference type="PANTHER" id="PTHR19139">
    <property type="entry name" value="AQUAPORIN TRANSPORTER"/>
    <property type="match status" value="1"/>
</dbReference>
<feature type="transmembrane region" description="Helical" evidence="7">
    <location>
        <begin position="58"/>
        <end position="78"/>
    </location>
</feature>